<dbReference type="CDD" id="cd01562">
    <property type="entry name" value="Thr-dehyd"/>
    <property type="match status" value="1"/>
</dbReference>
<name>A0A1H9LGX8_9EURY</name>
<evidence type="ECO:0000256" key="4">
    <source>
        <dbReference type="ARBA" id="ARBA00022898"/>
    </source>
</evidence>
<organism evidence="8 9">
    <name type="scientific">Natrinema salaciae</name>
    <dbReference type="NCBI Taxonomy" id="1186196"/>
    <lineage>
        <taxon>Archaea</taxon>
        <taxon>Methanobacteriati</taxon>
        <taxon>Methanobacteriota</taxon>
        <taxon>Stenosarchaea group</taxon>
        <taxon>Halobacteria</taxon>
        <taxon>Halobacteriales</taxon>
        <taxon>Natrialbaceae</taxon>
        <taxon>Natrinema</taxon>
    </lineage>
</organism>
<dbReference type="GO" id="GO:0006565">
    <property type="term" value="P:L-serine catabolic process"/>
    <property type="evidence" value="ECO:0007669"/>
    <property type="project" value="TreeGrafter"/>
</dbReference>
<dbReference type="PANTHER" id="PTHR48078">
    <property type="entry name" value="THREONINE DEHYDRATASE, MITOCHONDRIAL-RELATED"/>
    <property type="match status" value="1"/>
</dbReference>
<keyword evidence="9" id="KW-1185">Reference proteome</keyword>
<dbReference type="PROSITE" id="PS00165">
    <property type="entry name" value="DEHYDRATASE_SER_THR"/>
    <property type="match status" value="1"/>
</dbReference>
<dbReference type="FunFam" id="3.40.50.1100:FF:000005">
    <property type="entry name" value="Threonine dehydratase catabolic"/>
    <property type="match status" value="1"/>
</dbReference>
<dbReference type="GO" id="GO:0009097">
    <property type="term" value="P:isoleucine biosynthetic process"/>
    <property type="evidence" value="ECO:0007669"/>
    <property type="project" value="TreeGrafter"/>
</dbReference>
<dbReference type="STRING" id="1186196.SAMN04489841_2964"/>
<keyword evidence="4" id="KW-0663">Pyridoxal phosphate</keyword>
<dbReference type="RefSeq" id="WP_090618513.1">
    <property type="nucleotide sequence ID" value="NZ_FOFD01000004.1"/>
</dbReference>
<reference evidence="9" key="1">
    <citation type="submission" date="2016-10" db="EMBL/GenBank/DDBJ databases">
        <authorList>
            <person name="Varghese N."/>
            <person name="Submissions S."/>
        </authorList>
    </citation>
    <scope>NUCLEOTIDE SEQUENCE [LARGE SCALE GENOMIC DNA]</scope>
    <source>
        <strain evidence="9">DSM 25055</strain>
    </source>
</reference>
<dbReference type="EMBL" id="FOFD01000004">
    <property type="protein sequence ID" value="SER10664.1"/>
    <property type="molecule type" value="Genomic_DNA"/>
</dbReference>
<protein>
    <recommendedName>
        <fullName evidence="3">threonine ammonia-lyase</fullName>
        <ecNumber evidence="3">4.3.1.19</ecNumber>
    </recommendedName>
</protein>
<dbReference type="InterPro" id="IPR005789">
    <property type="entry name" value="Thr_deHydtase_catblc"/>
</dbReference>
<dbReference type="NCBIfam" id="TIGR01127">
    <property type="entry name" value="ilvA_1Cterm"/>
    <property type="match status" value="1"/>
</dbReference>
<gene>
    <name evidence="8" type="ORF">SAMN04489841_2964</name>
</gene>
<dbReference type="InterPro" id="IPR001926">
    <property type="entry name" value="TrpB-like_PALP"/>
</dbReference>
<evidence type="ECO:0000256" key="2">
    <source>
        <dbReference type="ARBA" id="ARBA00010869"/>
    </source>
</evidence>
<accession>A0A1H9LGX8</accession>
<dbReference type="GO" id="GO:0004794">
    <property type="term" value="F:threonine deaminase activity"/>
    <property type="evidence" value="ECO:0007669"/>
    <property type="project" value="UniProtKB-EC"/>
</dbReference>
<dbReference type="Proteomes" id="UP000199114">
    <property type="component" value="Unassembled WGS sequence"/>
</dbReference>
<dbReference type="Gene3D" id="3.40.50.1100">
    <property type="match status" value="2"/>
</dbReference>
<sequence length="432" mass="45070">MSEGSGEGREANDGARTNGTGGADDPLVDLADVEAARERVADVVHRTPLDTSRTFAEMSGAASVGLKLENVQRTGSFKIRGAYNTLAQLSSAERAAGVVSSSAGNHAQGVALAGDLLDIDTTIAVPEVTPAAKIEATRGYGAEVVVEGDIYERSYEYAVERAAETGETFVHPFDDEAIVAGQGTIGLELLEQYPEIDTVLVSIGGGGLISGIGTVLKARDPDTRVIGVQPDGAAHAKPSLEAGEIRELPDVDTVAEGIADTRMLETTFTIAREVVDDVVSVSDREIAAAVTLLAERAKTVAESAGAAPLAAALSDELALEGEHVAVVVSGGNVNLTEHAELVRTGLHELERYAEARLALEGWPTAVREVVETVEAEGAELDALERARRTSVDDPNRTPVTIGLEGSGPEHLEGVLEALAERDGVSIVDRSLE</sequence>
<dbReference type="Pfam" id="PF00291">
    <property type="entry name" value="PALP"/>
    <property type="match status" value="1"/>
</dbReference>
<dbReference type="AlphaFoldDB" id="A0A1H9LGX8"/>
<evidence type="ECO:0000313" key="9">
    <source>
        <dbReference type="Proteomes" id="UP000199114"/>
    </source>
</evidence>
<evidence type="ECO:0000256" key="1">
    <source>
        <dbReference type="ARBA" id="ARBA00001933"/>
    </source>
</evidence>
<dbReference type="OrthoDB" id="9915at2157"/>
<feature type="compositionally biased region" description="Basic and acidic residues" evidence="6">
    <location>
        <begin position="1"/>
        <end position="13"/>
    </location>
</feature>
<comment type="similarity">
    <text evidence="2">Belongs to the serine/threonine dehydratase family.</text>
</comment>
<dbReference type="SUPFAM" id="SSF53686">
    <property type="entry name" value="Tryptophan synthase beta subunit-like PLP-dependent enzymes"/>
    <property type="match status" value="1"/>
</dbReference>
<dbReference type="GO" id="GO:0030170">
    <property type="term" value="F:pyridoxal phosphate binding"/>
    <property type="evidence" value="ECO:0007669"/>
    <property type="project" value="InterPro"/>
</dbReference>
<dbReference type="PANTHER" id="PTHR48078:SF6">
    <property type="entry name" value="L-THREONINE DEHYDRATASE CATABOLIC TDCB"/>
    <property type="match status" value="1"/>
</dbReference>
<dbReference type="GO" id="GO:0006567">
    <property type="term" value="P:L-threonine catabolic process"/>
    <property type="evidence" value="ECO:0007669"/>
    <property type="project" value="InterPro"/>
</dbReference>
<dbReference type="FunFam" id="3.40.50.1100:FF:000007">
    <property type="entry name" value="L-threonine dehydratase catabolic TdcB"/>
    <property type="match status" value="1"/>
</dbReference>
<feature type="domain" description="Tryptophan synthase beta chain-like PALP" evidence="7">
    <location>
        <begin position="42"/>
        <end position="330"/>
    </location>
</feature>
<dbReference type="EC" id="4.3.1.19" evidence="3"/>
<comment type="cofactor">
    <cofactor evidence="1">
        <name>pyridoxal 5'-phosphate</name>
        <dbReference type="ChEBI" id="CHEBI:597326"/>
    </cofactor>
</comment>
<keyword evidence="5" id="KW-0456">Lyase</keyword>
<evidence type="ECO:0000259" key="7">
    <source>
        <dbReference type="Pfam" id="PF00291"/>
    </source>
</evidence>
<dbReference type="GO" id="GO:0003941">
    <property type="term" value="F:L-serine ammonia-lyase activity"/>
    <property type="evidence" value="ECO:0007669"/>
    <property type="project" value="TreeGrafter"/>
</dbReference>
<evidence type="ECO:0000256" key="6">
    <source>
        <dbReference type="SAM" id="MobiDB-lite"/>
    </source>
</evidence>
<proteinExistence type="inferred from homology"/>
<feature type="region of interest" description="Disordered" evidence="6">
    <location>
        <begin position="1"/>
        <end position="26"/>
    </location>
</feature>
<evidence type="ECO:0000256" key="5">
    <source>
        <dbReference type="ARBA" id="ARBA00023239"/>
    </source>
</evidence>
<dbReference type="InterPro" id="IPR036052">
    <property type="entry name" value="TrpB-like_PALP_sf"/>
</dbReference>
<evidence type="ECO:0000313" key="8">
    <source>
        <dbReference type="EMBL" id="SER10664.1"/>
    </source>
</evidence>
<evidence type="ECO:0000256" key="3">
    <source>
        <dbReference type="ARBA" id="ARBA00012096"/>
    </source>
</evidence>
<dbReference type="InterPro" id="IPR000634">
    <property type="entry name" value="Ser/Thr_deHydtase_PyrdxlP-BS"/>
</dbReference>
<dbReference type="InterPro" id="IPR050147">
    <property type="entry name" value="Ser/Thr_Dehydratase"/>
</dbReference>